<feature type="region of interest" description="Disordered" evidence="8">
    <location>
        <begin position="1"/>
        <end position="39"/>
    </location>
</feature>
<gene>
    <name evidence="10" type="ORF">QJS10_CPB22g01479</name>
</gene>
<dbReference type="EMBL" id="JAUJYO010000022">
    <property type="protein sequence ID" value="KAK1282753.1"/>
    <property type="molecule type" value="Genomic_DNA"/>
</dbReference>
<keyword evidence="6 7" id="KW-0539">Nucleus</keyword>
<dbReference type="PANTHER" id="PTHR16140">
    <property type="entry name" value="NON-STRUCTURAL MAINTENANCE OF CHROMOSOMES ELEMENT 4"/>
    <property type="match status" value="1"/>
</dbReference>
<reference evidence="10" key="1">
    <citation type="journal article" date="2023" name="Nat. Commun.">
        <title>Diploid and tetraploid genomes of Acorus and the evolution of monocots.</title>
        <authorList>
            <person name="Ma L."/>
            <person name="Liu K.W."/>
            <person name="Li Z."/>
            <person name="Hsiao Y.Y."/>
            <person name="Qi Y."/>
            <person name="Fu T."/>
            <person name="Tang G.D."/>
            <person name="Zhang D."/>
            <person name="Sun W.H."/>
            <person name="Liu D.K."/>
            <person name="Li Y."/>
            <person name="Chen G.Z."/>
            <person name="Liu X.D."/>
            <person name="Liao X.Y."/>
            <person name="Jiang Y.T."/>
            <person name="Yu X."/>
            <person name="Hao Y."/>
            <person name="Huang J."/>
            <person name="Zhao X.W."/>
            <person name="Ke S."/>
            <person name="Chen Y.Y."/>
            <person name="Wu W.L."/>
            <person name="Hsu J.L."/>
            <person name="Lin Y.F."/>
            <person name="Huang M.D."/>
            <person name="Li C.Y."/>
            <person name="Huang L."/>
            <person name="Wang Z.W."/>
            <person name="Zhao X."/>
            <person name="Zhong W.Y."/>
            <person name="Peng D.H."/>
            <person name="Ahmad S."/>
            <person name="Lan S."/>
            <person name="Zhang J.S."/>
            <person name="Tsai W.C."/>
            <person name="Van de Peer Y."/>
            <person name="Liu Z.J."/>
        </authorList>
    </citation>
    <scope>NUCLEOTIDE SEQUENCE</scope>
    <source>
        <strain evidence="10">CP</strain>
    </source>
</reference>
<keyword evidence="4 7" id="KW-0233">DNA recombination</keyword>
<evidence type="ECO:0000259" key="9">
    <source>
        <dbReference type="Pfam" id="PF08743"/>
    </source>
</evidence>
<dbReference type="PANTHER" id="PTHR16140:SF0">
    <property type="entry name" value="NON-STRUCTURAL MAINTENANCE OF CHROMOSOMES ELEMENT 4"/>
    <property type="match status" value="1"/>
</dbReference>
<dbReference type="InterPro" id="IPR014854">
    <property type="entry name" value="Nse4_C"/>
</dbReference>
<comment type="caution">
    <text evidence="10">The sequence shown here is derived from an EMBL/GenBank/DDBJ whole genome shotgun (WGS) entry which is preliminary data.</text>
</comment>
<comment type="subunit">
    <text evidence="7">Component of the SMC5-SMC6 complex.</text>
</comment>
<evidence type="ECO:0000313" key="11">
    <source>
        <dbReference type="Proteomes" id="UP001180020"/>
    </source>
</evidence>
<evidence type="ECO:0000256" key="5">
    <source>
        <dbReference type="ARBA" id="ARBA00023204"/>
    </source>
</evidence>
<dbReference type="InterPro" id="IPR027786">
    <property type="entry name" value="Nse4/EID"/>
</dbReference>
<organism evidence="10 11">
    <name type="scientific">Acorus calamus</name>
    <name type="common">Sweet flag</name>
    <dbReference type="NCBI Taxonomy" id="4465"/>
    <lineage>
        <taxon>Eukaryota</taxon>
        <taxon>Viridiplantae</taxon>
        <taxon>Streptophyta</taxon>
        <taxon>Embryophyta</taxon>
        <taxon>Tracheophyta</taxon>
        <taxon>Spermatophyta</taxon>
        <taxon>Magnoliopsida</taxon>
        <taxon>Liliopsida</taxon>
        <taxon>Acoraceae</taxon>
        <taxon>Acorus</taxon>
    </lineage>
</organism>
<reference evidence="10" key="2">
    <citation type="submission" date="2023-06" db="EMBL/GenBank/DDBJ databases">
        <authorList>
            <person name="Ma L."/>
            <person name="Liu K.-W."/>
            <person name="Li Z."/>
            <person name="Hsiao Y.-Y."/>
            <person name="Qi Y."/>
            <person name="Fu T."/>
            <person name="Tang G."/>
            <person name="Zhang D."/>
            <person name="Sun W.-H."/>
            <person name="Liu D.-K."/>
            <person name="Li Y."/>
            <person name="Chen G.-Z."/>
            <person name="Liu X.-D."/>
            <person name="Liao X.-Y."/>
            <person name="Jiang Y.-T."/>
            <person name="Yu X."/>
            <person name="Hao Y."/>
            <person name="Huang J."/>
            <person name="Zhao X.-W."/>
            <person name="Ke S."/>
            <person name="Chen Y.-Y."/>
            <person name="Wu W.-L."/>
            <person name="Hsu J.-L."/>
            <person name="Lin Y.-F."/>
            <person name="Huang M.-D."/>
            <person name="Li C.-Y."/>
            <person name="Huang L."/>
            <person name="Wang Z.-W."/>
            <person name="Zhao X."/>
            <person name="Zhong W.-Y."/>
            <person name="Peng D.-H."/>
            <person name="Ahmad S."/>
            <person name="Lan S."/>
            <person name="Zhang J.-S."/>
            <person name="Tsai W.-C."/>
            <person name="Van De Peer Y."/>
            <person name="Liu Z.-J."/>
        </authorList>
    </citation>
    <scope>NUCLEOTIDE SEQUENCE</scope>
    <source>
        <strain evidence="10">CP</strain>
        <tissue evidence="10">Leaves</tissue>
    </source>
</reference>
<evidence type="ECO:0000256" key="2">
    <source>
        <dbReference type="ARBA" id="ARBA00008997"/>
    </source>
</evidence>
<keyword evidence="11" id="KW-1185">Reference proteome</keyword>
<keyword evidence="5 7" id="KW-0234">DNA repair</keyword>
<evidence type="ECO:0000256" key="6">
    <source>
        <dbReference type="ARBA" id="ARBA00023242"/>
    </source>
</evidence>
<evidence type="ECO:0000256" key="3">
    <source>
        <dbReference type="ARBA" id="ARBA00022763"/>
    </source>
</evidence>
<comment type="subcellular location">
    <subcellularLocation>
        <location evidence="1 7">Nucleus</location>
    </subcellularLocation>
</comment>
<evidence type="ECO:0000313" key="10">
    <source>
        <dbReference type="EMBL" id="KAK1282753.1"/>
    </source>
</evidence>
<keyword evidence="3 7" id="KW-0227">DNA damage</keyword>
<name>A0AAV9C3G4_ACOCL</name>
<sequence length="254" mass="28982">MMQEHAKIICSNSFTEGISEKENAHPQHEEEDGGHIDNRDLHNLRLRYQSISDSVMVQKPRDQIADAEALLNITKLGPMDNRISHKKLVRKRARPVEISHPEKVNNVGSVDRITTEENVAKMFDVLKKQRLVILEELVLNRTSFSKTIENIFSLSFLVKDGRVKIGVDDNGAFFISPRNAPAAMAVANGEVKFHHFVLRFDYNDWKLMINNVNNEEGATQHTSRVEGIMHERAALMTPPIKKLSRNRGLVIREE</sequence>
<dbReference type="GO" id="GO:0030915">
    <property type="term" value="C:Smc5-Smc6 complex"/>
    <property type="evidence" value="ECO:0007669"/>
    <property type="project" value="UniProtKB-UniRule"/>
</dbReference>
<evidence type="ECO:0000256" key="8">
    <source>
        <dbReference type="SAM" id="MobiDB-lite"/>
    </source>
</evidence>
<dbReference type="GO" id="GO:0005634">
    <property type="term" value="C:nucleus"/>
    <property type="evidence" value="ECO:0007669"/>
    <property type="project" value="UniProtKB-SubCell"/>
</dbReference>
<evidence type="ECO:0000256" key="4">
    <source>
        <dbReference type="ARBA" id="ARBA00023172"/>
    </source>
</evidence>
<feature type="compositionally biased region" description="Basic and acidic residues" evidence="8">
    <location>
        <begin position="18"/>
        <end position="39"/>
    </location>
</feature>
<protein>
    <recommendedName>
        <fullName evidence="7">Non-structural maintenance of chromosomes element 4</fullName>
    </recommendedName>
</protein>
<evidence type="ECO:0000256" key="7">
    <source>
        <dbReference type="RuleBase" id="RU365071"/>
    </source>
</evidence>
<proteinExistence type="inferred from homology"/>
<dbReference type="Pfam" id="PF08743">
    <property type="entry name" value="Nse4_C"/>
    <property type="match status" value="1"/>
</dbReference>
<comment type="similarity">
    <text evidence="2 7">Belongs to the NSE4 family.</text>
</comment>
<dbReference type="AlphaFoldDB" id="A0AAV9C3G4"/>
<comment type="function">
    <text evidence="7">Component of the SMC5-SMC6 complex, that promotes sister chromatid alignment after DNA damage and facilitates double-stranded DNA breaks (DSBs) repair via homologous recombination between sister chromatids.</text>
</comment>
<dbReference type="GO" id="GO:0006310">
    <property type="term" value="P:DNA recombination"/>
    <property type="evidence" value="ECO:0007669"/>
    <property type="project" value="UniProtKB-UniRule"/>
</dbReference>
<accession>A0AAV9C3G4</accession>
<evidence type="ECO:0000256" key="1">
    <source>
        <dbReference type="ARBA" id="ARBA00004123"/>
    </source>
</evidence>
<dbReference type="Proteomes" id="UP001180020">
    <property type="component" value="Unassembled WGS sequence"/>
</dbReference>
<feature type="domain" description="Non-structural maintenance of chromosome element 4 C-terminal" evidence="9">
    <location>
        <begin position="134"/>
        <end position="216"/>
    </location>
</feature>
<dbReference type="GO" id="GO:0006281">
    <property type="term" value="P:DNA repair"/>
    <property type="evidence" value="ECO:0007669"/>
    <property type="project" value="UniProtKB-UniRule"/>
</dbReference>